<keyword evidence="3" id="KW-1185">Reference proteome</keyword>
<name>A0A1W5DDA1_9LECA</name>
<evidence type="ECO:0000313" key="2">
    <source>
        <dbReference type="EMBL" id="SLM41066.1"/>
    </source>
</evidence>
<feature type="region of interest" description="Disordered" evidence="1">
    <location>
        <begin position="283"/>
        <end position="361"/>
    </location>
</feature>
<feature type="compositionally biased region" description="Low complexity" evidence="1">
    <location>
        <begin position="315"/>
        <end position="327"/>
    </location>
</feature>
<dbReference type="Proteomes" id="UP000192927">
    <property type="component" value="Unassembled WGS sequence"/>
</dbReference>
<evidence type="ECO:0000256" key="1">
    <source>
        <dbReference type="SAM" id="MobiDB-lite"/>
    </source>
</evidence>
<feature type="compositionally biased region" description="Basic and acidic residues" evidence="1">
    <location>
        <begin position="344"/>
        <end position="355"/>
    </location>
</feature>
<evidence type="ECO:0000313" key="3">
    <source>
        <dbReference type="Proteomes" id="UP000192927"/>
    </source>
</evidence>
<dbReference type="PANTHER" id="PTHR15503:SF22">
    <property type="entry name" value="TRANSPOSON TY3-I GAG POLYPROTEIN"/>
    <property type="match status" value="1"/>
</dbReference>
<reference evidence="3" key="1">
    <citation type="submission" date="2017-03" db="EMBL/GenBank/DDBJ databases">
        <authorList>
            <person name="Sharma R."/>
            <person name="Thines M."/>
        </authorList>
    </citation>
    <scope>NUCLEOTIDE SEQUENCE [LARGE SCALE GENOMIC DNA]</scope>
</reference>
<protein>
    <submittedName>
        <fullName evidence="2">Retrotransposon gag domain</fullName>
    </submittedName>
</protein>
<organism evidence="2 3">
    <name type="scientific">Lasallia pustulata</name>
    <dbReference type="NCBI Taxonomy" id="136370"/>
    <lineage>
        <taxon>Eukaryota</taxon>
        <taxon>Fungi</taxon>
        <taxon>Dikarya</taxon>
        <taxon>Ascomycota</taxon>
        <taxon>Pezizomycotina</taxon>
        <taxon>Lecanoromycetes</taxon>
        <taxon>OSLEUM clade</taxon>
        <taxon>Umbilicariomycetidae</taxon>
        <taxon>Umbilicariales</taxon>
        <taxon>Umbilicariaceae</taxon>
        <taxon>Lasallia</taxon>
    </lineage>
</organism>
<sequence>MPLPSLPPPVFGPDNDPEVFSIAKTPGDFIAAISKNPAESYDAIRRLLQSAVLAKEQYYQIDEQYSQAKMLLHDAEVVRNELQEQISRGVTKIALLKGQLAVAEAGISTNIPPAAARIEKSEKLEGPPMFSGKSRDKLPGWVAGLWLKLQNNADRFLSDQSQITYAISRKEGKALAQLLPYVQDDGTVGFDTITDLIKYLQIAFGDPDKKGTALKQLETHTQKNQTFSEYYGEFRHLSAIAKLTPESQRIFLLRGINDELRAYLRNNDPVDNLDELATQLQKADTRNTQWAPLRPNRLQNQTSRPAQSTYGTAKSTVSSHTTTPSTVQYTPPPTPSLTGGDPMDLSRQRFQLSKDKKPRRS</sequence>
<proteinExistence type="predicted"/>
<dbReference type="PANTHER" id="PTHR15503">
    <property type="entry name" value="LDOC1 RELATED"/>
    <property type="match status" value="1"/>
</dbReference>
<dbReference type="AlphaFoldDB" id="A0A1W5DDA1"/>
<dbReference type="EMBL" id="FWEW01003771">
    <property type="protein sequence ID" value="SLM41066.1"/>
    <property type="molecule type" value="Genomic_DNA"/>
</dbReference>
<accession>A0A1W5DDA1</accession>
<feature type="compositionally biased region" description="Polar residues" evidence="1">
    <location>
        <begin position="297"/>
        <end position="314"/>
    </location>
</feature>
<dbReference type="InterPro" id="IPR032567">
    <property type="entry name" value="RTL1-rel"/>
</dbReference>